<dbReference type="Pfam" id="PF07690">
    <property type="entry name" value="MFS_1"/>
    <property type="match status" value="1"/>
</dbReference>
<evidence type="ECO:0000256" key="6">
    <source>
        <dbReference type="ARBA" id="ARBA00022989"/>
    </source>
</evidence>
<keyword evidence="4" id="KW-1003">Cell membrane</keyword>
<dbReference type="SUPFAM" id="SSF103473">
    <property type="entry name" value="MFS general substrate transporter"/>
    <property type="match status" value="1"/>
</dbReference>
<evidence type="ECO:0000256" key="2">
    <source>
        <dbReference type="ARBA" id="ARBA00004236"/>
    </source>
</evidence>
<keyword evidence="11" id="KW-1185">Reference proteome</keyword>
<feature type="transmembrane region" description="Helical" evidence="8">
    <location>
        <begin position="225"/>
        <end position="245"/>
    </location>
</feature>
<organism evidence="10 11">
    <name type="scientific">Colletotrichum asianum</name>
    <dbReference type="NCBI Taxonomy" id="702518"/>
    <lineage>
        <taxon>Eukaryota</taxon>
        <taxon>Fungi</taxon>
        <taxon>Dikarya</taxon>
        <taxon>Ascomycota</taxon>
        <taxon>Pezizomycotina</taxon>
        <taxon>Sordariomycetes</taxon>
        <taxon>Hypocreomycetidae</taxon>
        <taxon>Glomerellales</taxon>
        <taxon>Glomerellaceae</taxon>
        <taxon>Colletotrichum</taxon>
        <taxon>Colletotrichum gloeosporioides species complex</taxon>
    </lineage>
</organism>
<dbReference type="InterPro" id="IPR005829">
    <property type="entry name" value="Sugar_transporter_CS"/>
</dbReference>
<dbReference type="PANTHER" id="PTHR23502:SF134">
    <property type="entry name" value="MAJOR FACILITATOR SUPERFAMILY (MFS) PROFILE DOMAIN-CONTAINING PROTEIN-RELATED"/>
    <property type="match status" value="1"/>
</dbReference>
<dbReference type="FunFam" id="1.20.1250.20:FF:000082">
    <property type="entry name" value="MFS multidrug transporter, putative"/>
    <property type="match status" value="1"/>
</dbReference>
<feature type="transmembrane region" description="Helical" evidence="8">
    <location>
        <begin position="69"/>
        <end position="90"/>
    </location>
</feature>
<feature type="transmembrane region" description="Helical" evidence="8">
    <location>
        <begin position="102"/>
        <end position="125"/>
    </location>
</feature>
<evidence type="ECO:0000256" key="5">
    <source>
        <dbReference type="ARBA" id="ARBA00022692"/>
    </source>
</evidence>
<dbReference type="GO" id="GO:0005886">
    <property type="term" value="C:plasma membrane"/>
    <property type="evidence" value="ECO:0007669"/>
    <property type="project" value="UniProtKB-SubCell"/>
</dbReference>
<proteinExistence type="inferred from homology"/>
<feature type="transmembrane region" description="Helical" evidence="8">
    <location>
        <begin position="363"/>
        <end position="382"/>
    </location>
</feature>
<feature type="transmembrane region" description="Helical" evidence="8">
    <location>
        <begin position="137"/>
        <end position="156"/>
    </location>
</feature>
<evidence type="ECO:0000256" key="8">
    <source>
        <dbReference type="SAM" id="Phobius"/>
    </source>
</evidence>
<evidence type="ECO:0000313" key="11">
    <source>
        <dbReference type="Proteomes" id="UP000434172"/>
    </source>
</evidence>
<evidence type="ECO:0000313" key="10">
    <source>
        <dbReference type="EMBL" id="KAF0325253.1"/>
    </source>
</evidence>
<feature type="transmembrane region" description="Helical" evidence="8">
    <location>
        <begin position="430"/>
        <end position="455"/>
    </location>
</feature>
<gene>
    <name evidence="10" type="ORF">GQ607_007580</name>
</gene>
<dbReference type="OrthoDB" id="6770063at2759"/>
<dbReference type="GO" id="GO:0022857">
    <property type="term" value="F:transmembrane transporter activity"/>
    <property type="evidence" value="ECO:0007669"/>
    <property type="project" value="InterPro"/>
</dbReference>
<feature type="domain" description="Major facilitator superfamily (MFS) profile" evidence="9">
    <location>
        <begin position="71"/>
        <end position="534"/>
    </location>
</feature>
<dbReference type="GO" id="GO:0042908">
    <property type="term" value="P:xenobiotic transport"/>
    <property type="evidence" value="ECO:0007669"/>
    <property type="project" value="UniProtKB-ARBA"/>
</dbReference>
<dbReference type="Gene3D" id="1.20.1250.20">
    <property type="entry name" value="MFS general substrate transporter like domains"/>
    <property type="match status" value="1"/>
</dbReference>
<reference evidence="10 11" key="1">
    <citation type="submission" date="2019-12" db="EMBL/GenBank/DDBJ databases">
        <title>A genome sequence resource for the geographically widespread anthracnose pathogen Colletotrichum asianum.</title>
        <authorList>
            <person name="Meng Y."/>
        </authorList>
    </citation>
    <scope>NUCLEOTIDE SEQUENCE [LARGE SCALE GENOMIC DNA]</scope>
    <source>
        <strain evidence="10 11">ICMP 18580</strain>
    </source>
</reference>
<dbReference type="InterPro" id="IPR020846">
    <property type="entry name" value="MFS_dom"/>
</dbReference>
<dbReference type="GO" id="GO:0140115">
    <property type="term" value="P:export across plasma membrane"/>
    <property type="evidence" value="ECO:0007669"/>
    <property type="project" value="UniProtKB-ARBA"/>
</dbReference>
<keyword evidence="7 8" id="KW-0472">Membrane</keyword>
<keyword evidence="5 8" id="KW-0812">Transmembrane</keyword>
<name>A0A8H3ZMY0_9PEZI</name>
<accession>A0A8H3ZMY0</accession>
<evidence type="ECO:0000256" key="7">
    <source>
        <dbReference type="ARBA" id="ARBA00023136"/>
    </source>
</evidence>
<dbReference type="InterPro" id="IPR011701">
    <property type="entry name" value="MFS"/>
</dbReference>
<dbReference type="EMBL" id="WOWK01000038">
    <property type="protein sequence ID" value="KAF0325253.1"/>
    <property type="molecule type" value="Genomic_DNA"/>
</dbReference>
<comment type="similarity">
    <text evidence="3">Belongs to the major facilitator superfamily.</text>
</comment>
<dbReference type="PROSITE" id="PS50850">
    <property type="entry name" value="MFS"/>
    <property type="match status" value="1"/>
</dbReference>
<comment type="caution">
    <text evidence="10">The sequence shown here is derived from an EMBL/GenBank/DDBJ whole genome shotgun (WGS) entry which is preliminary data.</text>
</comment>
<dbReference type="PANTHER" id="PTHR23502">
    <property type="entry name" value="MAJOR FACILITATOR SUPERFAMILY"/>
    <property type="match status" value="1"/>
</dbReference>
<dbReference type="AlphaFoldDB" id="A0A8H3ZMY0"/>
<evidence type="ECO:0000259" key="9">
    <source>
        <dbReference type="PROSITE" id="PS50850"/>
    </source>
</evidence>
<evidence type="ECO:0000256" key="4">
    <source>
        <dbReference type="ARBA" id="ARBA00022475"/>
    </source>
</evidence>
<dbReference type="Proteomes" id="UP000434172">
    <property type="component" value="Unassembled WGS sequence"/>
</dbReference>
<keyword evidence="6 8" id="KW-1133">Transmembrane helix</keyword>
<evidence type="ECO:0000256" key="3">
    <source>
        <dbReference type="ARBA" id="ARBA00008335"/>
    </source>
</evidence>
<protein>
    <submittedName>
        <fullName evidence="10">MFS multidrug transporter</fullName>
    </submittedName>
</protein>
<feature type="transmembrane region" description="Helical" evidence="8">
    <location>
        <begin position="196"/>
        <end position="219"/>
    </location>
</feature>
<sequence length="534" mass="58304">MPSEISYEIARAVSKPLIDGLELDATFDATLPVPFRASTDGTCLERPPPPTHVNDQFRSPEAWSRLRKISVLCLLCVATAFASVAASSYASAKDALAAEWGISQTAAAVGITTFTLGFAITPMILAPLSEIWGRKLVFTLTGTLFVICQICSAITQSYGGMLVARFFAGVGSSTYSSMIGGVISDIYKPLERNAPMAVFSGGALFGTGLGPLFCGFIVQYLNWRWIFWVQVIVNALNALAFLLFLPETRQNVLLRRKADVLNQWYKEEAESVSGFEVTISEEGQPVLSRQIKWRTPGDEGRGSIGQMIAASMTLAFVLLFTEPIVFFFSLWAAFSWSILYLGFAAVPLIFTTVYDFDLSTANTIFTSSCIASLIATPISIYQERWLNTISNPKIPLDRPERRLYFSCVESICLPIGLFILGWTAREQVHWIVPAIGLGISTLGIFSIYLAVFNYLADSYHGYASSALAAQSFCRNCLGGIFPLVTVQMYTNLGYGPASSLLGGIGLLLTAGPWILVGYGETIRAKSRFANKLNQ</sequence>
<comment type="subcellular location">
    <subcellularLocation>
        <location evidence="2">Cell membrane</location>
    </subcellularLocation>
    <subcellularLocation>
        <location evidence="1">Membrane</location>
        <topology evidence="1">Multi-pass membrane protein</topology>
    </subcellularLocation>
</comment>
<evidence type="ECO:0000256" key="1">
    <source>
        <dbReference type="ARBA" id="ARBA00004141"/>
    </source>
</evidence>
<feature type="transmembrane region" description="Helical" evidence="8">
    <location>
        <begin position="403"/>
        <end position="424"/>
    </location>
</feature>
<dbReference type="InterPro" id="IPR036259">
    <property type="entry name" value="MFS_trans_sf"/>
</dbReference>
<dbReference type="PROSITE" id="PS00216">
    <property type="entry name" value="SUGAR_TRANSPORT_1"/>
    <property type="match status" value="1"/>
</dbReference>
<feature type="transmembrane region" description="Helical" evidence="8">
    <location>
        <begin position="314"/>
        <end position="343"/>
    </location>
</feature>
<feature type="transmembrane region" description="Helical" evidence="8">
    <location>
        <begin position="500"/>
        <end position="518"/>
    </location>
</feature>